<dbReference type="GO" id="GO:0005829">
    <property type="term" value="C:cytosol"/>
    <property type="evidence" value="ECO:0007669"/>
    <property type="project" value="TreeGrafter"/>
</dbReference>
<evidence type="ECO:0000313" key="12">
    <source>
        <dbReference type="EMBL" id="ACN98337.1"/>
    </source>
</evidence>
<dbReference type="PANTHER" id="PTHR43837:SF1">
    <property type="entry name" value="RIBOSOMAL PROTEIN US12 METHYLTHIOTRANSFERASE RIMO"/>
    <property type="match status" value="1"/>
</dbReference>
<evidence type="ECO:0000256" key="4">
    <source>
        <dbReference type="ARBA" id="ARBA00022691"/>
    </source>
</evidence>
<dbReference type="STRING" id="204536.SULAZ_0612"/>
<dbReference type="InterPro" id="IPR002792">
    <property type="entry name" value="TRAM_dom"/>
</dbReference>
<feature type="domain" description="Radical SAM core" evidence="11">
    <location>
        <begin position="102"/>
        <end position="333"/>
    </location>
</feature>
<comment type="catalytic activity">
    <reaction evidence="8">
        <text>L-aspartate(89)-[ribosomal protein uS12]-hydrogen + (sulfur carrier)-SH + AH2 + 2 S-adenosyl-L-methionine = 3-methylsulfanyl-L-aspartate(89)-[ribosomal protein uS12]-hydrogen + (sulfur carrier)-H + 5'-deoxyadenosine + L-methionine + A + S-adenosyl-L-homocysteine + 2 H(+)</text>
        <dbReference type="Rhea" id="RHEA:37087"/>
        <dbReference type="Rhea" id="RHEA-COMP:10460"/>
        <dbReference type="Rhea" id="RHEA-COMP:10461"/>
        <dbReference type="Rhea" id="RHEA-COMP:14737"/>
        <dbReference type="Rhea" id="RHEA-COMP:14739"/>
        <dbReference type="ChEBI" id="CHEBI:13193"/>
        <dbReference type="ChEBI" id="CHEBI:15378"/>
        <dbReference type="ChEBI" id="CHEBI:17319"/>
        <dbReference type="ChEBI" id="CHEBI:17499"/>
        <dbReference type="ChEBI" id="CHEBI:29917"/>
        <dbReference type="ChEBI" id="CHEBI:29961"/>
        <dbReference type="ChEBI" id="CHEBI:57844"/>
        <dbReference type="ChEBI" id="CHEBI:57856"/>
        <dbReference type="ChEBI" id="CHEBI:59789"/>
        <dbReference type="ChEBI" id="CHEBI:64428"/>
        <dbReference type="ChEBI" id="CHEBI:73599"/>
        <dbReference type="EC" id="2.8.4.4"/>
    </reaction>
</comment>
<keyword evidence="13" id="KW-1185">Reference proteome</keyword>
<dbReference type="Gene3D" id="2.40.50.140">
    <property type="entry name" value="Nucleic acid-binding proteins"/>
    <property type="match status" value="1"/>
</dbReference>
<feature type="binding site" evidence="8">
    <location>
        <position position="120"/>
    </location>
    <ligand>
        <name>[4Fe-4S] cluster</name>
        <dbReference type="ChEBI" id="CHEBI:49883"/>
        <label>2</label>
        <note>4Fe-4S-S-AdoMet</note>
    </ligand>
</feature>
<dbReference type="InterPro" id="IPR058240">
    <property type="entry name" value="rSAM_sf"/>
</dbReference>
<evidence type="ECO:0000256" key="8">
    <source>
        <dbReference type="HAMAP-Rule" id="MF_01865"/>
    </source>
</evidence>
<dbReference type="EMBL" id="CP001229">
    <property type="protein sequence ID" value="ACN98337.1"/>
    <property type="molecule type" value="Genomic_DNA"/>
</dbReference>
<dbReference type="PROSITE" id="PS50926">
    <property type="entry name" value="TRAM"/>
    <property type="match status" value="1"/>
</dbReference>
<dbReference type="GO" id="GO:0035599">
    <property type="term" value="F:aspartic acid methylthiotransferase activity"/>
    <property type="evidence" value="ECO:0007669"/>
    <property type="project" value="TreeGrafter"/>
</dbReference>
<keyword evidence="2 8" id="KW-0963">Cytoplasm</keyword>
<evidence type="ECO:0000256" key="7">
    <source>
        <dbReference type="ARBA" id="ARBA00023014"/>
    </source>
</evidence>
<comment type="subcellular location">
    <subcellularLocation>
        <location evidence="8">Cytoplasm</location>
    </subcellularLocation>
</comment>
<evidence type="ECO:0000259" key="9">
    <source>
        <dbReference type="PROSITE" id="PS50926"/>
    </source>
</evidence>
<dbReference type="Pfam" id="PF00919">
    <property type="entry name" value="UPF0004"/>
    <property type="match status" value="1"/>
</dbReference>
<evidence type="ECO:0000256" key="5">
    <source>
        <dbReference type="ARBA" id="ARBA00022723"/>
    </source>
</evidence>
<dbReference type="CDD" id="cd01335">
    <property type="entry name" value="Radical_SAM"/>
    <property type="match status" value="1"/>
</dbReference>
<accession>C1DU10</accession>
<dbReference type="InterPro" id="IPR020612">
    <property type="entry name" value="Methylthiotransferase_CS"/>
</dbReference>
<comment type="function">
    <text evidence="8">Catalyzes the methylthiolation of an aspartic acid residue of ribosomal protein uS12.</text>
</comment>
<comment type="similarity">
    <text evidence="8">Belongs to the methylthiotransferase family. RimO subfamily.</text>
</comment>
<keyword evidence="4 8" id="KW-0949">S-adenosyl-L-methionine</keyword>
<comment type="cofactor">
    <cofactor evidence="8">
        <name>[4Fe-4S] cluster</name>
        <dbReference type="ChEBI" id="CHEBI:49883"/>
    </cofactor>
    <text evidence="8">Binds 2 [4Fe-4S] clusters. One cluster is coordinated with 3 cysteines and an exchangeable S-adenosyl-L-methionine.</text>
</comment>
<dbReference type="SMART" id="SM00729">
    <property type="entry name" value="Elp3"/>
    <property type="match status" value="1"/>
</dbReference>
<protein>
    <recommendedName>
        <fullName evidence="8">Ribosomal protein uS12 methylthiotransferase RimO</fullName>
        <shortName evidence="8">uS12 MTTase</shortName>
        <shortName evidence="8">uS12 methylthiotransferase</shortName>
        <ecNumber evidence="8">2.8.4.4</ecNumber>
    </recommendedName>
    <alternativeName>
        <fullName evidence="8">Ribosomal protein uS12 (aspartate-C(3))-methylthiotransferase</fullName>
    </alternativeName>
    <alternativeName>
        <fullName evidence="8">Ribosome maturation factor RimO</fullName>
    </alternativeName>
</protein>
<dbReference type="KEGG" id="saf:SULAZ_0612"/>
<dbReference type="PROSITE" id="PS51918">
    <property type="entry name" value="RADICAL_SAM"/>
    <property type="match status" value="1"/>
</dbReference>
<gene>
    <name evidence="8" type="primary">rimO</name>
    <name evidence="12" type="ordered locus">SULAZ_0612</name>
</gene>
<dbReference type="SUPFAM" id="SSF102114">
    <property type="entry name" value="Radical SAM enzymes"/>
    <property type="match status" value="1"/>
</dbReference>
<sequence>MLNTTEVEFTQSSEDADVILINTCGFIDAAKEESINTILEAVSLKEKSHKKVIVTGCLVERYKQELEKEIPEVDEFIDLKNQTTIPQKLSIQVKPESKRIISTPKHLAYLKISEGCDHTCSFCAIPNIRGKHKSKPIEKLVEEAKYLADQGVKELNIVSQDTSYYGTDIYGKPMLFELLRKLEKVEGIKWIRLYYLYPTTVNEDFFKFIKDSQKVLPYIEMPIQHTQDHILKDMMRGYRKKKLYQILEWKEKYTPDMTIRSSVIVGYPTEKEKDFLSMLEFLKEAKFDWLGVFTYSHEEGTPAYEKHKDKIPKKEKLRRFNEVIKLQEDITYEKNFQTVGKEFEVIVDGFSEEWETLPIGRSYRSAYDIDGIIYIETTQPLKTGDIIKVKIKEVADKYDLVGEEV</sequence>
<keyword evidence="1 8" id="KW-0004">4Fe-4S</keyword>
<dbReference type="GO" id="GO:0006400">
    <property type="term" value="P:tRNA modification"/>
    <property type="evidence" value="ECO:0007669"/>
    <property type="project" value="InterPro"/>
</dbReference>
<feature type="domain" description="TRAM" evidence="9">
    <location>
        <begin position="336"/>
        <end position="405"/>
    </location>
</feature>
<dbReference type="Proteomes" id="UP000001369">
    <property type="component" value="Chromosome"/>
</dbReference>
<dbReference type="eggNOG" id="COG0621">
    <property type="taxonomic scope" value="Bacteria"/>
</dbReference>
<evidence type="ECO:0000313" key="13">
    <source>
        <dbReference type="Proteomes" id="UP000001369"/>
    </source>
</evidence>
<dbReference type="SFLD" id="SFLDG01061">
    <property type="entry name" value="methylthiotransferase"/>
    <property type="match status" value="1"/>
</dbReference>
<feature type="domain" description="MTTase N-terminal" evidence="10">
    <location>
        <begin position="1"/>
        <end position="94"/>
    </location>
</feature>
<dbReference type="InterPro" id="IPR012340">
    <property type="entry name" value="NA-bd_OB-fold"/>
</dbReference>
<dbReference type="PANTHER" id="PTHR43837">
    <property type="entry name" value="RIBOSOMAL PROTEIN S12 METHYLTHIOTRANSFERASE RIMO"/>
    <property type="match status" value="1"/>
</dbReference>
<evidence type="ECO:0000256" key="3">
    <source>
        <dbReference type="ARBA" id="ARBA00022679"/>
    </source>
</evidence>
<dbReference type="InterPro" id="IPR038135">
    <property type="entry name" value="Methylthiotransferase_N_sf"/>
</dbReference>
<comment type="caution">
    <text evidence="8">Lacks conserved residue(s) required for the propagation of feature annotation.</text>
</comment>
<evidence type="ECO:0000259" key="11">
    <source>
        <dbReference type="PROSITE" id="PS51918"/>
    </source>
</evidence>
<feature type="binding site" evidence="8">
    <location>
        <position position="116"/>
    </location>
    <ligand>
        <name>[4Fe-4S] cluster</name>
        <dbReference type="ChEBI" id="CHEBI:49883"/>
        <label>2</label>
        <note>4Fe-4S-S-AdoMet</note>
    </ligand>
</feature>
<dbReference type="InterPro" id="IPR005839">
    <property type="entry name" value="Methylthiotransferase"/>
</dbReference>
<dbReference type="EC" id="2.8.4.4" evidence="8"/>
<dbReference type="InterPro" id="IPR005840">
    <property type="entry name" value="Ribosomal_uS12_MeSTrfase_RimO"/>
</dbReference>
<dbReference type="NCBIfam" id="TIGR00089">
    <property type="entry name" value="MiaB/RimO family radical SAM methylthiotransferase"/>
    <property type="match status" value="1"/>
</dbReference>
<dbReference type="AlphaFoldDB" id="C1DU10"/>
<evidence type="ECO:0000256" key="2">
    <source>
        <dbReference type="ARBA" id="ARBA00022490"/>
    </source>
</evidence>
<keyword evidence="5 8" id="KW-0479">Metal-binding</keyword>
<dbReference type="SFLD" id="SFLDS00029">
    <property type="entry name" value="Radical_SAM"/>
    <property type="match status" value="1"/>
</dbReference>
<feature type="binding site" evidence="8">
    <location>
        <position position="123"/>
    </location>
    <ligand>
        <name>[4Fe-4S] cluster</name>
        <dbReference type="ChEBI" id="CHEBI:49883"/>
        <label>2</label>
        <note>4Fe-4S-S-AdoMet</note>
    </ligand>
</feature>
<reference evidence="12 13" key="1">
    <citation type="journal article" date="2009" name="J. Bacteriol.">
        <title>Complete and draft genome sequences of six members of the Aquificales.</title>
        <authorList>
            <person name="Reysenbach A.L."/>
            <person name="Hamamura N."/>
            <person name="Podar M."/>
            <person name="Griffiths E."/>
            <person name="Ferreira S."/>
            <person name="Hochstein R."/>
            <person name="Heidelberg J."/>
            <person name="Johnson J."/>
            <person name="Mead D."/>
            <person name="Pohorille A."/>
            <person name="Sarmiento M."/>
            <person name="Schweighofer K."/>
            <person name="Seshadri R."/>
            <person name="Voytek M.A."/>
        </authorList>
    </citation>
    <scope>NUCLEOTIDE SEQUENCE [LARGE SCALE GENOMIC DNA]</scope>
    <source>
        <strain evidence="13">Az-Fu1 / DSM 15241 / OCM 825</strain>
    </source>
</reference>
<dbReference type="InterPro" id="IPR006638">
    <property type="entry name" value="Elp3/MiaA/NifB-like_rSAM"/>
</dbReference>
<evidence type="ECO:0000259" key="10">
    <source>
        <dbReference type="PROSITE" id="PS51449"/>
    </source>
</evidence>
<dbReference type="HOGENOM" id="CLU_018697_0_1_0"/>
<dbReference type="HAMAP" id="MF_01865">
    <property type="entry name" value="MTTase_RimO"/>
    <property type="match status" value="1"/>
</dbReference>
<organism evidence="12 13">
    <name type="scientific">Sulfurihydrogenibium azorense (strain DSM 15241 / OCM 825 / Az-Fu1)</name>
    <dbReference type="NCBI Taxonomy" id="204536"/>
    <lineage>
        <taxon>Bacteria</taxon>
        <taxon>Pseudomonadati</taxon>
        <taxon>Aquificota</taxon>
        <taxon>Aquificia</taxon>
        <taxon>Aquificales</taxon>
        <taxon>Hydrogenothermaceae</taxon>
        <taxon>Sulfurihydrogenibium</taxon>
    </lineage>
</organism>
<dbReference type="Gene3D" id="3.40.50.12160">
    <property type="entry name" value="Methylthiotransferase, N-terminal domain"/>
    <property type="match status" value="1"/>
</dbReference>
<dbReference type="Pfam" id="PF04055">
    <property type="entry name" value="Radical_SAM"/>
    <property type="match status" value="1"/>
</dbReference>
<dbReference type="GO" id="GO:0051539">
    <property type="term" value="F:4 iron, 4 sulfur cluster binding"/>
    <property type="evidence" value="ECO:0007669"/>
    <property type="project" value="UniProtKB-UniRule"/>
</dbReference>
<proteinExistence type="inferred from homology"/>
<dbReference type="Pfam" id="PF18693">
    <property type="entry name" value="TRAM_2"/>
    <property type="match status" value="1"/>
</dbReference>
<dbReference type="InterPro" id="IPR013848">
    <property type="entry name" value="Methylthiotransferase_N"/>
</dbReference>
<dbReference type="Gene3D" id="3.80.30.20">
    <property type="entry name" value="tm_1862 like domain"/>
    <property type="match status" value="1"/>
</dbReference>
<dbReference type="PROSITE" id="PS01278">
    <property type="entry name" value="MTTASE_RADICAL"/>
    <property type="match status" value="1"/>
</dbReference>
<dbReference type="PROSITE" id="PS51449">
    <property type="entry name" value="MTTASE_N"/>
    <property type="match status" value="1"/>
</dbReference>
<dbReference type="GO" id="GO:0103039">
    <property type="term" value="F:protein methylthiotransferase activity"/>
    <property type="evidence" value="ECO:0007669"/>
    <property type="project" value="UniProtKB-EC"/>
</dbReference>
<dbReference type="GO" id="GO:0046872">
    <property type="term" value="F:metal ion binding"/>
    <property type="evidence" value="ECO:0007669"/>
    <property type="project" value="UniProtKB-KW"/>
</dbReference>
<dbReference type="NCBIfam" id="TIGR01125">
    <property type="entry name" value="30S ribosomal protein S12 methylthiotransferase RimO"/>
    <property type="match status" value="1"/>
</dbReference>
<dbReference type="InterPro" id="IPR023404">
    <property type="entry name" value="rSAM_horseshoe"/>
</dbReference>
<evidence type="ECO:0000256" key="1">
    <source>
        <dbReference type="ARBA" id="ARBA00022485"/>
    </source>
</evidence>
<keyword evidence="6 8" id="KW-0408">Iron</keyword>
<dbReference type="SFLD" id="SFLDG01082">
    <property type="entry name" value="B12-binding_domain_containing"/>
    <property type="match status" value="1"/>
</dbReference>
<dbReference type="InterPro" id="IPR007197">
    <property type="entry name" value="rSAM"/>
</dbReference>
<keyword evidence="7 8" id="KW-0411">Iron-sulfur</keyword>
<dbReference type="FunFam" id="3.80.30.20:FF:000001">
    <property type="entry name" value="tRNA-2-methylthio-N(6)-dimethylallyladenosine synthase 2"/>
    <property type="match status" value="1"/>
</dbReference>
<name>C1DU10_SULAA</name>
<keyword evidence="3 8" id="KW-0808">Transferase</keyword>
<evidence type="ECO:0000256" key="6">
    <source>
        <dbReference type="ARBA" id="ARBA00023004"/>
    </source>
</evidence>